<comment type="similarity">
    <text evidence="2">Belongs to the gluconeogenesis factor family.</text>
</comment>
<dbReference type="Pfam" id="PF01933">
    <property type="entry name" value="CofD"/>
    <property type="match status" value="1"/>
</dbReference>
<dbReference type="NCBIfam" id="TIGR01826">
    <property type="entry name" value="CofD_related"/>
    <property type="match status" value="1"/>
</dbReference>
<evidence type="ECO:0000256" key="2">
    <source>
        <dbReference type="HAMAP-Rule" id="MF_00973"/>
    </source>
</evidence>
<keyword evidence="4" id="KW-1185">Reference proteome</keyword>
<keyword evidence="1 2" id="KW-0963">Cytoplasm</keyword>
<evidence type="ECO:0000313" key="4">
    <source>
        <dbReference type="Proteomes" id="UP000664209"/>
    </source>
</evidence>
<evidence type="ECO:0000256" key="1">
    <source>
        <dbReference type="ARBA" id="ARBA00022490"/>
    </source>
</evidence>
<dbReference type="Gene3D" id="3.40.50.10680">
    <property type="entry name" value="CofD-like domains"/>
    <property type="match status" value="1"/>
</dbReference>
<evidence type="ECO:0000313" key="3">
    <source>
        <dbReference type="EMBL" id="MBO1750328.1"/>
    </source>
</evidence>
<accession>A0A939LN26</accession>
<dbReference type="AlphaFoldDB" id="A0A939LN26"/>
<dbReference type="PANTHER" id="PTHR30135:SF3">
    <property type="entry name" value="GLUCONEOGENESIS FACTOR-RELATED"/>
    <property type="match status" value="1"/>
</dbReference>
<reference evidence="3" key="1">
    <citation type="submission" date="2021-03" db="EMBL/GenBank/DDBJ databases">
        <title>Actinotalea soli sp. nov., isolated from soil.</title>
        <authorList>
            <person name="Ping W."/>
            <person name="Zhang J."/>
        </authorList>
    </citation>
    <scope>NUCLEOTIDE SEQUENCE</scope>
    <source>
        <strain evidence="3">BY-33</strain>
    </source>
</reference>
<dbReference type="InterPro" id="IPR002882">
    <property type="entry name" value="CofD"/>
</dbReference>
<dbReference type="Proteomes" id="UP000664209">
    <property type="component" value="Unassembled WGS sequence"/>
</dbReference>
<organism evidence="3 4">
    <name type="scientific">Actinotalea soli</name>
    <dbReference type="NCBI Taxonomy" id="2819234"/>
    <lineage>
        <taxon>Bacteria</taxon>
        <taxon>Bacillati</taxon>
        <taxon>Actinomycetota</taxon>
        <taxon>Actinomycetes</taxon>
        <taxon>Micrococcales</taxon>
        <taxon>Cellulomonadaceae</taxon>
        <taxon>Actinotalea</taxon>
    </lineage>
</organism>
<dbReference type="GO" id="GO:0043743">
    <property type="term" value="F:LPPG:FO 2-phospho-L-lactate transferase activity"/>
    <property type="evidence" value="ECO:0007669"/>
    <property type="project" value="InterPro"/>
</dbReference>
<dbReference type="GO" id="GO:0005737">
    <property type="term" value="C:cytoplasm"/>
    <property type="evidence" value="ECO:0007669"/>
    <property type="project" value="UniProtKB-SubCell"/>
</dbReference>
<name>A0A939LN26_9CELL</name>
<dbReference type="HAMAP" id="MF_00973">
    <property type="entry name" value="Gluconeogen_factor"/>
    <property type="match status" value="1"/>
</dbReference>
<sequence>MVALGGGHGLFASLSALRLMSDRLTAVVTVADDGGSSGRLRAEMDVLPPGDLRMALSALCDDTEWGRTWRDLLQHRFHSQGSLDQHAVGNLLIVALWELLGDTVTGLDWVGRLLGARGRVLPMASVPLAIEADLVDVAAGPEAAPHVVRGQSAVATAPGRVREVRLIPDDPPACPEAVAAVDAADWVVLGPGSWFTSVMPHLLVPELSAALHRTTARRCLTLNLSDESGETHGMTANDHLSALQAHAPELRFDVVVADPTVIEDIEQLQAHCTALGARLLLRQVGVGDGTARHDALRLAAAYRDAFEGFLGDVGTSAR</sequence>
<comment type="subcellular location">
    <subcellularLocation>
        <location evidence="2">Cytoplasm</location>
    </subcellularLocation>
</comment>
<proteinExistence type="inferred from homology"/>
<dbReference type="InterPro" id="IPR038136">
    <property type="entry name" value="CofD-like_dom_sf"/>
</dbReference>
<dbReference type="InterPro" id="IPR010119">
    <property type="entry name" value="Gluconeogen_factor"/>
</dbReference>
<comment type="caution">
    <text evidence="3">The sequence shown here is derived from an EMBL/GenBank/DDBJ whole genome shotgun (WGS) entry which is preliminary data.</text>
</comment>
<dbReference type="CDD" id="cd07187">
    <property type="entry name" value="YvcK_like"/>
    <property type="match status" value="1"/>
</dbReference>
<dbReference type="GO" id="GO:0008360">
    <property type="term" value="P:regulation of cell shape"/>
    <property type="evidence" value="ECO:0007669"/>
    <property type="project" value="UniProtKB-UniRule"/>
</dbReference>
<gene>
    <name evidence="3" type="primary">yvcK</name>
    <name evidence="3" type="ORF">J4G33_00760</name>
</gene>
<comment type="function">
    <text evidence="2">Required for morphogenesis under gluconeogenic growth conditions.</text>
</comment>
<protein>
    <recommendedName>
        <fullName evidence="2">Putative gluconeogenesis factor</fullName>
    </recommendedName>
</protein>
<dbReference type="SUPFAM" id="SSF142338">
    <property type="entry name" value="CofD-like"/>
    <property type="match status" value="1"/>
</dbReference>
<dbReference type="EMBL" id="JAGEMK010000001">
    <property type="protein sequence ID" value="MBO1750328.1"/>
    <property type="molecule type" value="Genomic_DNA"/>
</dbReference>
<dbReference type="PANTHER" id="PTHR30135">
    <property type="entry name" value="UNCHARACTERIZED PROTEIN YVCK-RELATED"/>
    <property type="match status" value="1"/>
</dbReference>